<dbReference type="GO" id="GO:0061504">
    <property type="term" value="P:cyclic threonylcarbamoyladenosine biosynthetic process"/>
    <property type="evidence" value="ECO:0007669"/>
    <property type="project" value="TreeGrafter"/>
</dbReference>
<evidence type="ECO:0000313" key="3">
    <source>
        <dbReference type="Proteomes" id="UP000217784"/>
    </source>
</evidence>
<accession>A0A2A2H1H6</accession>
<evidence type="ECO:0000313" key="2">
    <source>
        <dbReference type="EMBL" id="PAV03239.1"/>
    </source>
</evidence>
<dbReference type="EMBL" id="LMVM01000039">
    <property type="protein sequence ID" value="PAV03239.1"/>
    <property type="molecule type" value="Genomic_DNA"/>
</dbReference>
<dbReference type="PANTHER" id="PTHR43267:SF1">
    <property type="entry name" value="TRNA THREONYLCARBAMOYLADENOSINE DEHYDRATASE"/>
    <property type="match status" value="1"/>
</dbReference>
<organism evidence="2 3">
    <name type="scientific">Methanobacterium bryantii</name>
    <dbReference type="NCBI Taxonomy" id="2161"/>
    <lineage>
        <taxon>Archaea</taxon>
        <taxon>Methanobacteriati</taxon>
        <taxon>Methanobacteriota</taxon>
        <taxon>Methanomada group</taxon>
        <taxon>Methanobacteria</taxon>
        <taxon>Methanobacteriales</taxon>
        <taxon>Methanobacteriaceae</taxon>
        <taxon>Methanobacterium</taxon>
    </lineage>
</organism>
<name>A0A2A2H1H6_METBR</name>
<dbReference type="OrthoDB" id="7915at2157"/>
<dbReference type="InterPro" id="IPR035985">
    <property type="entry name" value="Ubiquitin-activating_enz"/>
</dbReference>
<proteinExistence type="predicted"/>
<dbReference type="Pfam" id="PF00899">
    <property type="entry name" value="ThiF"/>
    <property type="match status" value="1"/>
</dbReference>
<evidence type="ECO:0000259" key="1">
    <source>
        <dbReference type="Pfam" id="PF00899"/>
    </source>
</evidence>
<dbReference type="GO" id="GO:0008641">
    <property type="term" value="F:ubiquitin-like modifier activating enzyme activity"/>
    <property type="evidence" value="ECO:0007669"/>
    <property type="project" value="InterPro"/>
</dbReference>
<gene>
    <name evidence="2" type="ORF">ASJ80_04360</name>
</gene>
<keyword evidence="3" id="KW-1185">Reference proteome</keyword>
<reference evidence="2 3" key="1">
    <citation type="journal article" date="2017" name="BMC Genomics">
        <title>Genomic analysis of methanogenic archaea reveals a shift towards energy conservation.</title>
        <authorList>
            <person name="Gilmore S.P."/>
            <person name="Henske J.K."/>
            <person name="Sexton J.A."/>
            <person name="Solomon K.V."/>
            <person name="Seppala S."/>
            <person name="Yoo J.I."/>
            <person name="Huyett L.M."/>
            <person name="Pressman A."/>
            <person name="Cogan J.Z."/>
            <person name="Kivenson V."/>
            <person name="Peng X."/>
            <person name="Tan Y."/>
            <person name="Valentine D.L."/>
            <person name="O'Malley M.A."/>
        </authorList>
    </citation>
    <scope>NUCLEOTIDE SEQUENCE [LARGE SCALE GENOMIC DNA]</scope>
    <source>
        <strain evidence="2 3">M.o.H.</strain>
    </source>
</reference>
<protein>
    <submittedName>
        <fullName evidence="2">Molybdopterin biosynthesis protein MoeB</fullName>
    </submittedName>
</protein>
<dbReference type="Gene3D" id="3.40.50.720">
    <property type="entry name" value="NAD(P)-binding Rossmann-like Domain"/>
    <property type="match status" value="1"/>
</dbReference>
<dbReference type="SUPFAM" id="SSF69572">
    <property type="entry name" value="Activating enzymes of the ubiquitin-like proteins"/>
    <property type="match status" value="1"/>
</dbReference>
<comment type="caution">
    <text evidence="2">The sequence shown here is derived from an EMBL/GenBank/DDBJ whole genome shotgun (WGS) entry which is preliminary data.</text>
</comment>
<dbReference type="InterPro" id="IPR000594">
    <property type="entry name" value="ThiF_NAD_FAD-bd"/>
</dbReference>
<sequence length="250" mass="27734">MPKRYEGMAYWEIVSRQMGVVTKSEQERFKGAKITVIGCGGIGGAATEMLVRMGIGNLRIIDKDAFDVSNINRQLMSSFYSVGKSKVGTTYETLKSINPFTNIEAIEEEVNEDNVERIVKDSDIVIDALDNLVTRITVSRHVRDLDIPFIHGAIHGTMGQVTVFTKDTPTYEEMFKLPSCGKELTDEVVKKIKDIGAEVPPVIGPVPNIVGCLQAFEAFKLITLEGEPIMAPDVLMFDLLNKEPFSVIKF</sequence>
<dbReference type="AlphaFoldDB" id="A0A2A2H1H6"/>
<dbReference type="InterPro" id="IPR045886">
    <property type="entry name" value="ThiF/MoeB/HesA"/>
</dbReference>
<dbReference type="GO" id="GO:0061503">
    <property type="term" value="F:tRNA threonylcarbamoyladenosine dehydratase"/>
    <property type="evidence" value="ECO:0007669"/>
    <property type="project" value="TreeGrafter"/>
</dbReference>
<dbReference type="PANTHER" id="PTHR43267">
    <property type="entry name" value="TRNA THREONYLCARBAMOYLADENOSINE DEHYDRATASE"/>
    <property type="match status" value="1"/>
</dbReference>
<dbReference type="Proteomes" id="UP000217784">
    <property type="component" value="Unassembled WGS sequence"/>
</dbReference>
<feature type="domain" description="THIF-type NAD/FAD binding fold" evidence="1">
    <location>
        <begin position="15"/>
        <end position="246"/>
    </location>
</feature>
<dbReference type="RefSeq" id="WP_069585792.1">
    <property type="nucleotide sequence ID" value="NZ_LMVM01000039.1"/>
</dbReference>